<proteinExistence type="predicted"/>
<dbReference type="InterPro" id="IPR001031">
    <property type="entry name" value="Thioesterase"/>
</dbReference>
<evidence type="ECO:0000259" key="2">
    <source>
        <dbReference type="Pfam" id="PF00975"/>
    </source>
</evidence>
<dbReference type="InterPro" id="IPR029058">
    <property type="entry name" value="AB_hydrolase_fold"/>
</dbReference>
<comment type="caution">
    <text evidence="3">The sequence shown here is derived from an EMBL/GenBank/DDBJ whole genome shotgun (WGS) entry which is preliminary data.</text>
</comment>
<dbReference type="PANTHER" id="PTHR47842:SF3">
    <property type="entry name" value="DUF676 DOMAIN-CONTAINING PROTEIN"/>
    <property type="match status" value="1"/>
</dbReference>
<dbReference type="PANTHER" id="PTHR47842">
    <property type="entry name" value="EXPRESSED PROTEIN"/>
    <property type="match status" value="1"/>
</dbReference>
<dbReference type="Gene3D" id="3.40.50.1820">
    <property type="entry name" value="alpha/beta hydrolase"/>
    <property type="match status" value="1"/>
</dbReference>
<name>A0AA39TIZ2_ARMTA</name>
<accession>A0AA39TIZ2</accession>
<sequence length="416" mass="46131">MAQQLVQLIYIHGFRGDDTTFQSFPSDLQDYIAAQIPPELNIHIKTSLYPTYKSVKPISHATKNFLEWLTTQPPGPVILLGHSMGGLLAAEAATHISNNPNGYRPHRIVAMIAFDTPYLGMHPHVVITGIASLFADDDDKDKKTESEMNEHPDVQIVDSDVTDDWETFRKNIGGRTSSSSLLLFPSHSSSTSPSRSPSPSLIDQAKGFLDSHANDPLVRWARKHSDEPFTASKRWLVEHFQFGSCMFDPPELKARYTALVKWNGGLWVNYWTQTVPRAQEDGYVEEADNDVALLQTGMAGTPSTSSNSSTSLPVLGPRTASETKLAKKDNEKHLKKLKKQREKEAKKGKVGRHFIVLPTGLGKVLGGGEKWEKVLIGGVKDEVGAHCGLFIRGQNLDYDGLVDRVSRKILGWCYTL</sequence>
<feature type="region of interest" description="Disordered" evidence="1">
    <location>
        <begin position="183"/>
        <end position="204"/>
    </location>
</feature>
<keyword evidence="4" id="KW-1185">Reference proteome</keyword>
<feature type="compositionally biased region" description="Low complexity" evidence="1">
    <location>
        <begin position="301"/>
        <end position="311"/>
    </location>
</feature>
<dbReference type="GeneID" id="85356293"/>
<evidence type="ECO:0000313" key="3">
    <source>
        <dbReference type="EMBL" id="KAK0460587.1"/>
    </source>
</evidence>
<evidence type="ECO:0000256" key="1">
    <source>
        <dbReference type="SAM" id="MobiDB-lite"/>
    </source>
</evidence>
<organism evidence="3 4">
    <name type="scientific">Armillaria tabescens</name>
    <name type="common">Ringless honey mushroom</name>
    <name type="synonym">Agaricus tabescens</name>
    <dbReference type="NCBI Taxonomy" id="1929756"/>
    <lineage>
        <taxon>Eukaryota</taxon>
        <taxon>Fungi</taxon>
        <taxon>Dikarya</taxon>
        <taxon>Basidiomycota</taxon>
        <taxon>Agaricomycotina</taxon>
        <taxon>Agaricomycetes</taxon>
        <taxon>Agaricomycetidae</taxon>
        <taxon>Agaricales</taxon>
        <taxon>Marasmiineae</taxon>
        <taxon>Physalacriaceae</taxon>
        <taxon>Desarmillaria</taxon>
    </lineage>
</organism>
<feature type="region of interest" description="Disordered" evidence="1">
    <location>
        <begin position="298"/>
        <end position="325"/>
    </location>
</feature>
<protein>
    <recommendedName>
        <fullName evidence="2">Thioesterase domain-containing protein</fullName>
    </recommendedName>
</protein>
<dbReference type="Pfam" id="PF00975">
    <property type="entry name" value="Thioesterase"/>
    <property type="match status" value="1"/>
</dbReference>
<dbReference type="AlphaFoldDB" id="A0AA39TIZ2"/>
<dbReference type="Proteomes" id="UP001175211">
    <property type="component" value="Unassembled WGS sequence"/>
</dbReference>
<dbReference type="EMBL" id="JAUEPS010000012">
    <property type="protein sequence ID" value="KAK0460587.1"/>
    <property type="molecule type" value="Genomic_DNA"/>
</dbReference>
<dbReference type="RefSeq" id="XP_060332626.1">
    <property type="nucleotide sequence ID" value="XM_060472745.1"/>
</dbReference>
<reference evidence="3" key="1">
    <citation type="submission" date="2023-06" db="EMBL/GenBank/DDBJ databases">
        <authorList>
            <consortium name="Lawrence Berkeley National Laboratory"/>
            <person name="Ahrendt S."/>
            <person name="Sahu N."/>
            <person name="Indic B."/>
            <person name="Wong-Bajracharya J."/>
            <person name="Merenyi Z."/>
            <person name="Ke H.-M."/>
            <person name="Monk M."/>
            <person name="Kocsube S."/>
            <person name="Drula E."/>
            <person name="Lipzen A."/>
            <person name="Balint B."/>
            <person name="Henrissat B."/>
            <person name="Andreopoulos B."/>
            <person name="Martin F.M."/>
            <person name="Harder C.B."/>
            <person name="Rigling D."/>
            <person name="Ford K.L."/>
            <person name="Foster G.D."/>
            <person name="Pangilinan J."/>
            <person name="Papanicolaou A."/>
            <person name="Barry K."/>
            <person name="LaButti K."/>
            <person name="Viragh M."/>
            <person name="Koriabine M."/>
            <person name="Yan M."/>
            <person name="Riley R."/>
            <person name="Champramary S."/>
            <person name="Plett K.L."/>
            <person name="Tsai I.J."/>
            <person name="Slot J."/>
            <person name="Sipos G."/>
            <person name="Plett J."/>
            <person name="Nagy L.G."/>
            <person name="Grigoriev I.V."/>
        </authorList>
    </citation>
    <scope>NUCLEOTIDE SEQUENCE</scope>
    <source>
        <strain evidence="3">CCBAS 213</strain>
    </source>
</reference>
<feature type="compositionally biased region" description="Low complexity" evidence="1">
    <location>
        <begin position="183"/>
        <end position="201"/>
    </location>
</feature>
<dbReference type="SUPFAM" id="SSF53474">
    <property type="entry name" value="alpha/beta-Hydrolases"/>
    <property type="match status" value="1"/>
</dbReference>
<feature type="domain" description="Thioesterase" evidence="2">
    <location>
        <begin position="8"/>
        <end position="118"/>
    </location>
</feature>
<evidence type="ECO:0000313" key="4">
    <source>
        <dbReference type="Proteomes" id="UP001175211"/>
    </source>
</evidence>
<gene>
    <name evidence="3" type="ORF">EV420DRAFT_1533068</name>
</gene>